<dbReference type="GO" id="GO:0009103">
    <property type="term" value="P:lipopolysaccharide biosynthetic process"/>
    <property type="evidence" value="ECO:0007669"/>
    <property type="project" value="UniProtKB-ARBA"/>
</dbReference>
<comment type="subcellular location">
    <subcellularLocation>
        <location evidence="1">Cell membrane</location>
        <topology evidence="1">Multi-pass membrane protein</topology>
    </subcellularLocation>
</comment>
<feature type="transmembrane region" description="Helical" evidence="8">
    <location>
        <begin position="272"/>
        <end position="292"/>
    </location>
</feature>
<feature type="transmembrane region" description="Helical" evidence="8">
    <location>
        <begin position="63"/>
        <end position="96"/>
    </location>
</feature>
<feature type="transmembrane region" description="Helical" evidence="8">
    <location>
        <begin position="163"/>
        <end position="184"/>
    </location>
</feature>
<dbReference type="AlphaFoldDB" id="A0A5P2CS97"/>
<feature type="transmembrane region" description="Helical" evidence="8">
    <location>
        <begin position="132"/>
        <end position="151"/>
    </location>
</feature>
<protein>
    <recommendedName>
        <fullName evidence="9">Glycosyltransferase RgtA/B/C/D-like domain-containing protein</fullName>
    </recommendedName>
</protein>
<keyword evidence="2" id="KW-1003">Cell membrane</keyword>
<feature type="domain" description="Glycosyltransferase RgtA/B/C/D-like" evidence="9">
    <location>
        <begin position="65"/>
        <end position="219"/>
    </location>
</feature>
<keyword evidence="3" id="KW-0328">Glycosyltransferase</keyword>
<dbReference type="Pfam" id="PF13231">
    <property type="entry name" value="PMT_2"/>
    <property type="match status" value="1"/>
</dbReference>
<keyword evidence="7 8" id="KW-0472">Membrane</keyword>
<evidence type="ECO:0000259" key="9">
    <source>
        <dbReference type="Pfam" id="PF13231"/>
    </source>
</evidence>
<accession>A0A5P2CS97</accession>
<evidence type="ECO:0000256" key="4">
    <source>
        <dbReference type="ARBA" id="ARBA00022679"/>
    </source>
</evidence>
<dbReference type="RefSeq" id="WP_150186318.1">
    <property type="nucleotide sequence ID" value="NZ_CP029191.1"/>
</dbReference>
<dbReference type="GO" id="GO:0010041">
    <property type="term" value="P:response to iron(III) ion"/>
    <property type="evidence" value="ECO:0007669"/>
    <property type="project" value="TreeGrafter"/>
</dbReference>
<evidence type="ECO:0000256" key="1">
    <source>
        <dbReference type="ARBA" id="ARBA00004651"/>
    </source>
</evidence>
<evidence type="ECO:0000313" key="11">
    <source>
        <dbReference type="Proteomes" id="UP000324015"/>
    </source>
</evidence>
<organism evidence="10 11">
    <name type="scientific">Streptomyces venezuelae</name>
    <dbReference type="NCBI Taxonomy" id="54571"/>
    <lineage>
        <taxon>Bacteria</taxon>
        <taxon>Bacillati</taxon>
        <taxon>Actinomycetota</taxon>
        <taxon>Actinomycetes</taxon>
        <taxon>Kitasatosporales</taxon>
        <taxon>Streptomycetaceae</taxon>
        <taxon>Streptomyces</taxon>
    </lineage>
</organism>
<proteinExistence type="predicted"/>
<feature type="transmembrane region" description="Helical" evidence="8">
    <location>
        <begin position="330"/>
        <end position="346"/>
    </location>
</feature>
<gene>
    <name evidence="10" type="ORF">DEJ49_25810</name>
</gene>
<name>A0A5P2CS97_STRVZ</name>
<dbReference type="GO" id="GO:0005886">
    <property type="term" value="C:plasma membrane"/>
    <property type="evidence" value="ECO:0007669"/>
    <property type="project" value="UniProtKB-SubCell"/>
</dbReference>
<dbReference type="InterPro" id="IPR050297">
    <property type="entry name" value="LipidA_mod_glycosyltrf_83"/>
</dbReference>
<dbReference type="PANTHER" id="PTHR33908">
    <property type="entry name" value="MANNOSYLTRANSFERASE YKCB-RELATED"/>
    <property type="match status" value="1"/>
</dbReference>
<dbReference type="Proteomes" id="UP000324015">
    <property type="component" value="Chromosome"/>
</dbReference>
<evidence type="ECO:0000256" key="3">
    <source>
        <dbReference type="ARBA" id="ARBA00022676"/>
    </source>
</evidence>
<keyword evidence="6 8" id="KW-1133">Transmembrane helix</keyword>
<evidence type="ECO:0000256" key="7">
    <source>
        <dbReference type="ARBA" id="ARBA00023136"/>
    </source>
</evidence>
<feature type="transmembrane region" description="Helical" evidence="8">
    <location>
        <begin position="204"/>
        <end position="225"/>
    </location>
</feature>
<dbReference type="GO" id="GO:0016763">
    <property type="term" value="F:pentosyltransferase activity"/>
    <property type="evidence" value="ECO:0007669"/>
    <property type="project" value="TreeGrafter"/>
</dbReference>
<evidence type="ECO:0000313" key="10">
    <source>
        <dbReference type="EMBL" id="QES43951.1"/>
    </source>
</evidence>
<reference evidence="10 11" key="1">
    <citation type="submission" date="2018-05" db="EMBL/GenBank/DDBJ databases">
        <title>Streptomyces venezuelae.</title>
        <authorList>
            <person name="Kim W."/>
            <person name="Lee N."/>
            <person name="Cho B.-K."/>
        </authorList>
    </citation>
    <scope>NUCLEOTIDE SEQUENCE [LARGE SCALE GENOMIC DNA]</scope>
    <source>
        <strain evidence="10 11">ATCC 14585</strain>
    </source>
</reference>
<evidence type="ECO:0000256" key="8">
    <source>
        <dbReference type="SAM" id="Phobius"/>
    </source>
</evidence>
<dbReference type="InterPro" id="IPR038731">
    <property type="entry name" value="RgtA/B/C-like"/>
</dbReference>
<keyword evidence="4" id="KW-0808">Transferase</keyword>
<dbReference type="EMBL" id="CP029191">
    <property type="protein sequence ID" value="QES43951.1"/>
    <property type="molecule type" value="Genomic_DNA"/>
</dbReference>
<evidence type="ECO:0000256" key="6">
    <source>
        <dbReference type="ARBA" id="ARBA00022989"/>
    </source>
</evidence>
<keyword evidence="5 8" id="KW-0812">Transmembrane</keyword>
<feature type="transmembrane region" description="Helical" evidence="8">
    <location>
        <begin position="237"/>
        <end position="260"/>
    </location>
</feature>
<feature type="transmembrane region" description="Helical" evidence="8">
    <location>
        <begin position="304"/>
        <end position="324"/>
    </location>
</feature>
<dbReference type="PANTHER" id="PTHR33908:SF3">
    <property type="entry name" value="UNDECAPRENYL PHOSPHATE-ALPHA-4-AMINO-4-DEOXY-L-ARABINOSE ARABINOSYL TRANSFERASE"/>
    <property type="match status" value="1"/>
</dbReference>
<sequence>MPTPRSALGTLGPAALTLLLGSWGITREDSMWRDEAATWEAAHRTLPDLAHLLDRIDVVHGAYYLFMHGVFAVLGDGLVTLRLPSVLAMAGAAAALAATARRLAGPRAGVAAGVAFALVPSTQHYAQEGRPYALVVAAVAVATLLLVTLVDGRGKPGPSGHRWTAYAAALLVAALLNWFSLLVLPAHAATVLVARRRGAPLLLLTRWLTAAAVVVAGALPIVLASRSQAQQIAWIRPLTWSTALVPLLLLAAGALCAGLLKRHPAARTAAPGPTAVSLGLPLLAVPLAALLLVSLVKPLYIDRYVLYTNLGLALLVGTALAALVRSWRPLTALVLAVFAALLPFQLDLRTPQSRVDDVLAPAETVAGTSRPGDGVLFIPAWRRDTAEVSPGSFADLDDLALAESPAASGSLQGTEKSPSYIREAMLRKHRILVVADADDQPGGGRDTVKRRVLVEHFTRCTDIEVRGRRVQGYERGARCTAPPPGS</sequence>
<evidence type="ECO:0000256" key="5">
    <source>
        <dbReference type="ARBA" id="ARBA00022692"/>
    </source>
</evidence>
<evidence type="ECO:0000256" key="2">
    <source>
        <dbReference type="ARBA" id="ARBA00022475"/>
    </source>
</evidence>